<dbReference type="Pfam" id="PF14703">
    <property type="entry name" value="PHM7_cyt"/>
    <property type="match status" value="1"/>
</dbReference>
<dbReference type="InterPro" id="IPR003864">
    <property type="entry name" value="CSC1/OSCA1-like_7TM"/>
</dbReference>
<feature type="transmembrane region" description="Helical" evidence="9">
    <location>
        <begin position="407"/>
        <end position="427"/>
    </location>
</feature>
<evidence type="ECO:0000256" key="7">
    <source>
        <dbReference type="ARBA" id="ARBA00023303"/>
    </source>
</evidence>
<dbReference type="EMBL" id="LR743600">
    <property type="protein sequence ID" value="CAA2630340.1"/>
    <property type="molecule type" value="Genomic_DNA"/>
</dbReference>
<accession>A0A7I8JJ48</accession>
<organism evidence="13">
    <name type="scientific">Spirodela intermedia</name>
    <name type="common">Intermediate duckweed</name>
    <dbReference type="NCBI Taxonomy" id="51605"/>
    <lineage>
        <taxon>Eukaryota</taxon>
        <taxon>Viridiplantae</taxon>
        <taxon>Streptophyta</taxon>
        <taxon>Embryophyta</taxon>
        <taxon>Tracheophyta</taxon>
        <taxon>Spermatophyta</taxon>
        <taxon>Magnoliopsida</taxon>
        <taxon>Liliopsida</taxon>
        <taxon>Araceae</taxon>
        <taxon>Lemnoideae</taxon>
        <taxon>Spirodela</taxon>
    </lineage>
</organism>
<evidence type="ECO:0000256" key="1">
    <source>
        <dbReference type="ARBA" id="ARBA00004141"/>
    </source>
</evidence>
<dbReference type="Pfam" id="PF02714">
    <property type="entry name" value="RSN1_7TM"/>
    <property type="match status" value="1"/>
</dbReference>
<feature type="domain" description="CSC1/OSCA1-like cytosolic" evidence="12">
    <location>
        <begin position="203"/>
        <end position="342"/>
    </location>
</feature>
<dbReference type="GO" id="GO:0005227">
    <property type="term" value="F:calcium-activated cation channel activity"/>
    <property type="evidence" value="ECO:0007669"/>
    <property type="project" value="InterPro"/>
</dbReference>
<dbReference type="InterPro" id="IPR045122">
    <property type="entry name" value="Csc1-like"/>
</dbReference>
<name>A0A7I8JJ48_SPIIN</name>
<comment type="subcellular location">
    <subcellularLocation>
        <location evidence="1">Membrane</location>
        <topology evidence="1">Multi-pass membrane protein</topology>
    </subcellularLocation>
</comment>
<keyword evidence="14" id="KW-1185">Reference proteome</keyword>
<keyword evidence="7" id="KW-0406">Ion transport</keyword>
<evidence type="ECO:0000256" key="9">
    <source>
        <dbReference type="SAM" id="Phobius"/>
    </source>
</evidence>
<feature type="transmembrane region" description="Helical" evidence="9">
    <location>
        <begin position="605"/>
        <end position="625"/>
    </location>
</feature>
<feature type="compositionally biased region" description="Polar residues" evidence="8">
    <location>
        <begin position="725"/>
        <end position="735"/>
    </location>
</feature>
<protein>
    <submittedName>
        <fullName evidence="13">Uncharacterized protein</fullName>
    </submittedName>
</protein>
<evidence type="ECO:0000256" key="6">
    <source>
        <dbReference type="ARBA" id="ARBA00023136"/>
    </source>
</evidence>
<feature type="transmembrane region" description="Helical" evidence="9">
    <location>
        <begin position="447"/>
        <end position="466"/>
    </location>
</feature>
<sequence>MATVGDIAVSAFVNVLLWFIFLAAFAFMRIPKLYLSAGRRNPSLNVWSWIRAFLGWMPEALRTSQANVIRDAGLDSAVYSGSTFSGTEIYFVNRFKIFVPITLLALLVLIPVNASGGTLFNMTSKIVSSDIDKLSISNVGEGSQRLWVHIFMTYLFTIWACYVLYMEYGNIAFMRLHFLSSQRRSVDQFTSVGIQYQRAWTVSFKRNHPDHYLGHQAVYNANKISKLMKKKEGLQNWLDYYQLKFERYPGRKPTKKSGFLGLWGERVDTIAYYKEKINEIDKKIAFQRQRILKDPKAVLPVAFVVFDSRWAAAVCAQTQQSKNPTQWLTSWAPEPRDVYWQNLAIPLVSLNIRRLVVSVLVFALIFFYMIPIAFVQSLANLEGLEKVAPFLRPVIELKLIKSFIQGYVPGLVLKIFLYFLPGILMILSKLEGYLSLSSLERKTASKYYYFMLVNVFLGSIIAGTAFEQLYSFLHQSATQIPRTIGLGIPMKATFFITYIMADGWTGIAYEILRLKPLVIYHIKNMFFVKTERDREKATDPGSVELRETLPNLELYFLLGLVYAVVSPILLPFVLVFFGFAYAVYRHQIINVYNQEYESAGAFWPHVHGRIIGSLLISHVLLLGLLSVKRAAYSTPLLVILPVLTLSFHKYCKSRFEPAFRRYPLEEAMEKDAVEKAAEPGLNLKAYLADAYLHPIFQSFEEVELGDFNVDKHQTHRSLPVVESSPPRSEVNSPSSPHYVYHFEIEP</sequence>
<feature type="transmembrane region" description="Helical" evidence="9">
    <location>
        <begin position="97"/>
        <end position="114"/>
    </location>
</feature>
<feature type="transmembrane region" description="Helical" evidence="9">
    <location>
        <begin position="146"/>
        <end position="165"/>
    </location>
</feature>
<evidence type="ECO:0000256" key="8">
    <source>
        <dbReference type="SAM" id="MobiDB-lite"/>
    </source>
</evidence>
<dbReference type="InterPro" id="IPR027815">
    <property type="entry name" value="CSC1/OSCA1-like_cyt"/>
</dbReference>
<keyword evidence="5 9" id="KW-1133">Transmembrane helix</keyword>
<feature type="transmembrane region" description="Helical" evidence="9">
    <location>
        <begin position="12"/>
        <end position="30"/>
    </location>
</feature>
<keyword evidence="3" id="KW-0813">Transport</keyword>
<feature type="transmembrane region" description="Helical" evidence="9">
    <location>
        <begin position="554"/>
        <end position="584"/>
    </location>
</feature>
<dbReference type="Pfam" id="PF13967">
    <property type="entry name" value="RSN1_TM"/>
    <property type="match status" value="1"/>
</dbReference>
<feature type="region of interest" description="Disordered" evidence="8">
    <location>
        <begin position="716"/>
        <end position="735"/>
    </location>
</feature>
<feature type="domain" description="CSC1/OSCA1-like N-terminal transmembrane" evidence="11">
    <location>
        <begin position="7"/>
        <end position="167"/>
    </location>
</feature>
<keyword evidence="4 9" id="KW-0812">Transmembrane</keyword>
<evidence type="ECO:0000259" key="12">
    <source>
        <dbReference type="Pfam" id="PF14703"/>
    </source>
</evidence>
<dbReference type="PANTHER" id="PTHR13018">
    <property type="entry name" value="PROBABLE MEMBRANE PROTEIN DUF221-RELATED"/>
    <property type="match status" value="1"/>
</dbReference>
<proteinExistence type="inferred from homology"/>
<evidence type="ECO:0000259" key="11">
    <source>
        <dbReference type="Pfam" id="PF13967"/>
    </source>
</evidence>
<evidence type="ECO:0000313" key="13">
    <source>
        <dbReference type="EMBL" id="CAA2630340.1"/>
    </source>
</evidence>
<dbReference type="GO" id="GO:0005886">
    <property type="term" value="C:plasma membrane"/>
    <property type="evidence" value="ECO:0007669"/>
    <property type="project" value="TreeGrafter"/>
</dbReference>
<evidence type="ECO:0000256" key="2">
    <source>
        <dbReference type="ARBA" id="ARBA00007779"/>
    </source>
</evidence>
<dbReference type="Proteomes" id="UP001189122">
    <property type="component" value="Unassembled WGS sequence"/>
</dbReference>
<feature type="domain" description="CSC1/OSCA1-like 7TM region" evidence="10">
    <location>
        <begin position="353"/>
        <end position="625"/>
    </location>
</feature>
<dbReference type="PANTHER" id="PTHR13018:SF98">
    <property type="entry name" value="TO DEHYDRATION PROTEIN, PUTATIVE, EXPRESSED-RELATED"/>
    <property type="match status" value="1"/>
</dbReference>
<evidence type="ECO:0000256" key="3">
    <source>
        <dbReference type="ARBA" id="ARBA00022448"/>
    </source>
</evidence>
<reference evidence="13 14" key="1">
    <citation type="submission" date="2019-12" db="EMBL/GenBank/DDBJ databases">
        <authorList>
            <person name="Scholz U."/>
            <person name="Mascher M."/>
            <person name="Fiebig A."/>
        </authorList>
    </citation>
    <scope>NUCLEOTIDE SEQUENCE</scope>
</reference>
<evidence type="ECO:0000256" key="5">
    <source>
        <dbReference type="ARBA" id="ARBA00022989"/>
    </source>
</evidence>
<dbReference type="AlphaFoldDB" id="A0A7I8JJ48"/>
<dbReference type="EMBL" id="CACRZD030000013">
    <property type="protein sequence ID" value="CAA6669583.1"/>
    <property type="molecule type" value="Genomic_DNA"/>
</dbReference>
<evidence type="ECO:0000256" key="4">
    <source>
        <dbReference type="ARBA" id="ARBA00022692"/>
    </source>
</evidence>
<evidence type="ECO:0000259" key="10">
    <source>
        <dbReference type="Pfam" id="PF02714"/>
    </source>
</evidence>
<keyword evidence="6 9" id="KW-0472">Membrane</keyword>
<evidence type="ECO:0000313" key="14">
    <source>
        <dbReference type="Proteomes" id="UP001189122"/>
    </source>
</evidence>
<gene>
    <name evidence="13" type="ORF">SI7747_13015986</name>
</gene>
<keyword evidence="7" id="KW-0407">Ion channel</keyword>
<dbReference type="InterPro" id="IPR032880">
    <property type="entry name" value="CSC1/OSCA1-like_N"/>
</dbReference>
<comment type="similarity">
    <text evidence="2">Belongs to the CSC1 (TC 1.A.17) family.</text>
</comment>
<feature type="transmembrane region" description="Helical" evidence="9">
    <location>
        <begin position="355"/>
        <end position="374"/>
    </location>
</feature>